<dbReference type="EMBL" id="NCVQ01000006">
    <property type="protein sequence ID" value="PWZ23854.1"/>
    <property type="molecule type" value="Genomic_DNA"/>
</dbReference>
<dbReference type="SUPFAM" id="SSF52833">
    <property type="entry name" value="Thioredoxin-like"/>
    <property type="match status" value="1"/>
</dbReference>
<evidence type="ECO:0000313" key="10">
    <source>
        <dbReference type="Proteomes" id="UP000251960"/>
    </source>
</evidence>
<dbReference type="GO" id="GO:0016020">
    <property type="term" value="C:membrane"/>
    <property type="evidence" value="ECO:0007669"/>
    <property type="project" value="UniProtKB-SubCell"/>
</dbReference>
<comment type="subcellular location">
    <subcellularLocation>
        <location evidence="1">Membrane</location>
        <topology evidence="1">Single-pass membrane protein</topology>
    </subcellularLocation>
</comment>
<dbReference type="AlphaFoldDB" id="A0A3L6ES08"/>
<keyword evidence="4" id="KW-1133">Transmembrane helix</keyword>
<keyword evidence="3 7" id="KW-0732">Signal</keyword>
<keyword evidence="6" id="KW-0325">Glycoprotein</keyword>
<dbReference type="InterPro" id="IPR044606">
    <property type="entry name" value="APRL4/6"/>
</dbReference>
<evidence type="ECO:0000259" key="8">
    <source>
        <dbReference type="PROSITE" id="PS51352"/>
    </source>
</evidence>
<dbReference type="PANTHER" id="PTHR46854:SF1">
    <property type="entry name" value="5'-ADENYLYLSULFATE REDUCTASE-LIKE 4-RELATED"/>
    <property type="match status" value="1"/>
</dbReference>
<dbReference type="OMA" id="YLREPCK"/>
<evidence type="ECO:0000256" key="2">
    <source>
        <dbReference type="ARBA" id="ARBA00022692"/>
    </source>
</evidence>
<dbReference type="Gene3D" id="3.40.30.10">
    <property type="entry name" value="Glutaredoxin"/>
    <property type="match status" value="1"/>
</dbReference>
<name>A0A3L6ES08_MAIZE</name>
<dbReference type="InterPro" id="IPR036249">
    <property type="entry name" value="Thioredoxin-like_sf"/>
</dbReference>
<dbReference type="OrthoDB" id="19690at2759"/>
<feature type="signal peptide" evidence="7">
    <location>
        <begin position="1"/>
        <end position="25"/>
    </location>
</feature>
<evidence type="ECO:0000256" key="7">
    <source>
        <dbReference type="SAM" id="SignalP"/>
    </source>
</evidence>
<comment type="caution">
    <text evidence="9">The sequence shown here is derived from an EMBL/GenBank/DDBJ whole genome shotgun (WGS) entry which is preliminary data.</text>
</comment>
<evidence type="ECO:0000256" key="1">
    <source>
        <dbReference type="ARBA" id="ARBA00004167"/>
    </source>
</evidence>
<evidence type="ECO:0000313" key="9">
    <source>
        <dbReference type="EMBL" id="PWZ23854.1"/>
    </source>
</evidence>
<dbReference type="SMR" id="A0A3L6ES08"/>
<dbReference type="CDD" id="cd02999">
    <property type="entry name" value="PDI_a_ERp44_like"/>
    <property type="match status" value="1"/>
</dbReference>
<dbReference type="ExpressionAtlas" id="A0A3L6ES08">
    <property type="expression patterns" value="baseline and differential"/>
</dbReference>
<reference evidence="9 10" key="1">
    <citation type="journal article" date="2018" name="Nat. Genet.">
        <title>Extensive intraspecific gene order and gene structural variations between Mo17 and other maize genomes.</title>
        <authorList>
            <person name="Sun S."/>
            <person name="Zhou Y."/>
            <person name="Chen J."/>
            <person name="Shi J."/>
            <person name="Zhao H."/>
            <person name="Zhao H."/>
            <person name="Song W."/>
            <person name="Zhang M."/>
            <person name="Cui Y."/>
            <person name="Dong X."/>
            <person name="Liu H."/>
            <person name="Ma X."/>
            <person name="Jiao Y."/>
            <person name="Wang B."/>
            <person name="Wei X."/>
            <person name="Stein J.C."/>
            <person name="Glaubitz J.C."/>
            <person name="Lu F."/>
            <person name="Yu G."/>
            <person name="Liang C."/>
            <person name="Fengler K."/>
            <person name="Li B."/>
            <person name="Rafalski A."/>
            <person name="Schnable P.S."/>
            <person name="Ware D.H."/>
            <person name="Buckler E.S."/>
            <person name="Lai J."/>
        </authorList>
    </citation>
    <scope>NUCLEOTIDE SEQUENCE [LARGE SCALE GENOMIC DNA]</scope>
    <source>
        <strain evidence="10">cv. Missouri 17</strain>
        <tissue evidence="9">Seedling</tissue>
    </source>
</reference>
<dbReference type="PROSITE" id="PS51352">
    <property type="entry name" value="THIOREDOXIN_2"/>
    <property type="match status" value="1"/>
</dbReference>
<dbReference type="InterPro" id="IPR013766">
    <property type="entry name" value="Thioredoxin_domain"/>
</dbReference>
<feature type="domain" description="Thioredoxin" evidence="8">
    <location>
        <begin position="27"/>
        <end position="167"/>
    </location>
</feature>
<dbReference type="KEGG" id="zma:606476"/>
<evidence type="ECO:0000256" key="3">
    <source>
        <dbReference type="ARBA" id="ARBA00022729"/>
    </source>
</evidence>
<protein>
    <submittedName>
        <fullName evidence="9">5'-adenylylsulfate reductase-like 3</fullName>
    </submittedName>
</protein>
<sequence length="321" mass="35909">MARRLPLWTALLLPFLLTGVGTAAAASPPHDECPVPTIVESVLGTRDTCSTLDLGNPVGVVEGDEFTLATAVNLLHANKDDYIAVLFYASWCPFSQECKPNFETLASLFPTIRHFAFEESAIRPSIISRYGIHGFPTLFLLNSTMRVRYHGPRTVKPLAAFYTDVSGINASVNVKSTAGETMVHPLHDIERQKDAEQENCPFWWARSPEKILQQDTYLALATAFVILRLLYRLFPKIDSFARWAWRRHNLFANLMGAHEYFLTYLEQGRQKFHRLYPSSSKRGNLQEGAMNATAWASKSLASVSIGEPSAIGRTNSTSELR</sequence>
<dbReference type="Pfam" id="PF00085">
    <property type="entry name" value="Thioredoxin"/>
    <property type="match status" value="1"/>
</dbReference>
<feature type="chain" id="PRO_5018541496" evidence="7">
    <location>
        <begin position="26"/>
        <end position="321"/>
    </location>
</feature>
<evidence type="ECO:0000256" key="6">
    <source>
        <dbReference type="ARBA" id="ARBA00023180"/>
    </source>
</evidence>
<evidence type="ECO:0000256" key="5">
    <source>
        <dbReference type="ARBA" id="ARBA00023136"/>
    </source>
</evidence>
<proteinExistence type="predicted"/>
<keyword evidence="5" id="KW-0472">Membrane</keyword>
<keyword evidence="2" id="KW-0812">Transmembrane</keyword>
<gene>
    <name evidence="9" type="primary">APRL3_1</name>
    <name evidence="9" type="ORF">Zm00014a_009882</name>
</gene>
<accession>A0A3L6ES08</accession>
<dbReference type="PANTHER" id="PTHR46854">
    <property type="entry name" value="5'-ADENYLYLSULFATE REDUCTASE-LIKE 4-RELATED"/>
    <property type="match status" value="1"/>
</dbReference>
<evidence type="ECO:0000256" key="4">
    <source>
        <dbReference type="ARBA" id="ARBA00022989"/>
    </source>
</evidence>
<organism evidence="9 10">
    <name type="scientific">Zea mays</name>
    <name type="common">Maize</name>
    <dbReference type="NCBI Taxonomy" id="4577"/>
    <lineage>
        <taxon>Eukaryota</taxon>
        <taxon>Viridiplantae</taxon>
        <taxon>Streptophyta</taxon>
        <taxon>Embryophyta</taxon>
        <taxon>Tracheophyta</taxon>
        <taxon>Spermatophyta</taxon>
        <taxon>Magnoliopsida</taxon>
        <taxon>Liliopsida</taxon>
        <taxon>Poales</taxon>
        <taxon>Poaceae</taxon>
        <taxon>PACMAD clade</taxon>
        <taxon>Panicoideae</taxon>
        <taxon>Andropogonodae</taxon>
        <taxon>Andropogoneae</taxon>
        <taxon>Tripsacinae</taxon>
        <taxon>Zea</taxon>
    </lineage>
</organism>
<dbReference type="Proteomes" id="UP000251960">
    <property type="component" value="Chromosome 5"/>
</dbReference>